<evidence type="ECO:0000313" key="10">
    <source>
        <dbReference type="EMBL" id="HIZ90159.1"/>
    </source>
</evidence>
<dbReference type="InterPro" id="IPR038063">
    <property type="entry name" value="Transpep_catalytic_dom"/>
</dbReference>
<feature type="chain" id="PRO_5039393710" evidence="8">
    <location>
        <begin position="20"/>
        <end position="451"/>
    </location>
</feature>
<dbReference type="GO" id="GO:0071555">
    <property type="term" value="P:cell wall organization"/>
    <property type="evidence" value="ECO:0007669"/>
    <property type="project" value="UniProtKB-UniRule"/>
</dbReference>
<evidence type="ECO:0000256" key="3">
    <source>
        <dbReference type="ARBA" id="ARBA00022679"/>
    </source>
</evidence>
<accession>A0A9D2GVX8</accession>
<proteinExistence type="inferred from homology"/>
<organism evidence="10 11">
    <name type="scientific">Candidatus Mucispirillum faecigallinarum</name>
    <dbReference type="NCBI Taxonomy" id="2838699"/>
    <lineage>
        <taxon>Bacteria</taxon>
        <taxon>Pseudomonadati</taxon>
        <taxon>Deferribacterota</taxon>
        <taxon>Deferribacteres</taxon>
        <taxon>Deferribacterales</taxon>
        <taxon>Mucispirillaceae</taxon>
        <taxon>Mucispirillum</taxon>
    </lineage>
</organism>
<dbReference type="Gene3D" id="2.40.440.10">
    <property type="entry name" value="L,D-transpeptidase catalytic domain-like"/>
    <property type="match status" value="1"/>
</dbReference>
<evidence type="ECO:0000259" key="9">
    <source>
        <dbReference type="PROSITE" id="PS52029"/>
    </source>
</evidence>
<keyword evidence="6 7" id="KW-0961">Cell wall biogenesis/degradation</keyword>
<dbReference type="SUPFAM" id="SSF141523">
    <property type="entry name" value="L,D-transpeptidase catalytic domain-like"/>
    <property type="match status" value="1"/>
</dbReference>
<protein>
    <submittedName>
        <fullName evidence="10">L,D-transpeptidase family protein</fullName>
    </submittedName>
</protein>
<reference evidence="10" key="1">
    <citation type="journal article" date="2021" name="PeerJ">
        <title>Extensive microbial diversity within the chicken gut microbiome revealed by metagenomics and culture.</title>
        <authorList>
            <person name="Gilroy R."/>
            <person name="Ravi A."/>
            <person name="Getino M."/>
            <person name="Pursley I."/>
            <person name="Horton D.L."/>
            <person name="Alikhan N.F."/>
            <person name="Baker D."/>
            <person name="Gharbi K."/>
            <person name="Hall N."/>
            <person name="Watson M."/>
            <person name="Adriaenssens E.M."/>
            <person name="Foster-Nyarko E."/>
            <person name="Jarju S."/>
            <person name="Secka A."/>
            <person name="Antonio M."/>
            <person name="Oren A."/>
            <person name="Chaudhuri R.R."/>
            <person name="La Ragione R."/>
            <person name="Hildebrand F."/>
            <person name="Pallen M.J."/>
        </authorList>
    </citation>
    <scope>NUCLEOTIDE SEQUENCE</scope>
    <source>
        <strain evidence="10">ChiW4-1371</strain>
    </source>
</reference>
<dbReference type="InterPro" id="IPR032710">
    <property type="entry name" value="NTF2-like_dom_sf"/>
</dbReference>
<dbReference type="InterPro" id="IPR005490">
    <property type="entry name" value="LD_TPept_cat_dom"/>
</dbReference>
<keyword evidence="4 7" id="KW-0133">Cell shape</keyword>
<dbReference type="CDD" id="cd16913">
    <property type="entry name" value="YkuD_like"/>
    <property type="match status" value="1"/>
</dbReference>
<dbReference type="GO" id="GO:0009252">
    <property type="term" value="P:peptidoglycan biosynthetic process"/>
    <property type="evidence" value="ECO:0007669"/>
    <property type="project" value="UniProtKB-KW"/>
</dbReference>
<evidence type="ECO:0000256" key="1">
    <source>
        <dbReference type="ARBA" id="ARBA00004752"/>
    </source>
</evidence>
<dbReference type="GO" id="GO:0004180">
    <property type="term" value="F:carboxypeptidase activity"/>
    <property type="evidence" value="ECO:0007669"/>
    <property type="project" value="UniProtKB-ARBA"/>
</dbReference>
<comment type="similarity">
    <text evidence="2">Belongs to the YkuD family.</text>
</comment>
<evidence type="ECO:0000256" key="6">
    <source>
        <dbReference type="ARBA" id="ARBA00023316"/>
    </source>
</evidence>
<feature type="domain" description="L,D-TPase catalytic" evidence="9">
    <location>
        <begin position="67"/>
        <end position="205"/>
    </location>
</feature>
<dbReference type="Proteomes" id="UP000824176">
    <property type="component" value="Unassembled WGS sequence"/>
</dbReference>
<dbReference type="SUPFAM" id="SSF54427">
    <property type="entry name" value="NTF2-like"/>
    <property type="match status" value="1"/>
</dbReference>
<gene>
    <name evidence="10" type="ORF">H9804_09440</name>
</gene>
<name>A0A9D2GVX8_9BACT</name>
<dbReference type="GO" id="GO:0016740">
    <property type="term" value="F:transferase activity"/>
    <property type="evidence" value="ECO:0007669"/>
    <property type="project" value="UniProtKB-KW"/>
</dbReference>
<evidence type="ECO:0000313" key="11">
    <source>
        <dbReference type="Proteomes" id="UP000824176"/>
    </source>
</evidence>
<dbReference type="Pfam" id="PF24125">
    <property type="entry name" value="Cds6_C"/>
    <property type="match status" value="2"/>
</dbReference>
<comment type="pathway">
    <text evidence="1 7">Cell wall biogenesis; peptidoglycan biosynthesis.</text>
</comment>
<dbReference type="AlphaFoldDB" id="A0A9D2GVX8"/>
<feature type="active site" description="Nucleophile" evidence="7">
    <location>
        <position position="181"/>
    </location>
</feature>
<comment type="caution">
    <text evidence="10">The sequence shown here is derived from an EMBL/GenBank/DDBJ whole genome shotgun (WGS) entry which is preliminary data.</text>
</comment>
<keyword evidence="3" id="KW-0808">Transferase</keyword>
<sequence>MKLFSILCVLVLLSSNIYAYEEIPDDAKSHKEDNSTQVIASQAPDAKSRLGKNTILNLSGSGSENINVVLVDKSVKRLYIALLSKDSMEVIKEFPILTGRVDGNKVKRGDEKTPEGVYYVTSYSSGDELVKKYGEYALIYGAGSFPLNYPNIVDKIENKTGGGIWLHGVKPDLDKTYTQGCVAMNNTNFASLYDSVTISTPTIISEKLLYADVNNYDKNRQQLLDILKSFITAWQENDKDLFKKMVHSKFKTASGSNYKRYVNNKINLMDIYPDKVIRNSNTKVFMKDDNYTLFDTDQYYCAANLSTFTNKKYYFIQEDGGLKLISEETSSKPIQNVPGLDNDIKSFVENWASSWRNKDIEKYMTNYDFRFKSGREDYSQWKEKKGILFAKGDNINLNISDIKWSYSGGEYKVEFIQEYSSGDVKDKGIKTLTLSGCPSFFKIKSETWRAI</sequence>
<dbReference type="PANTHER" id="PTHR36699">
    <property type="entry name" value="LD-TRANSPEPTIDASE"/>
    <property type="match status" value="1"/>
</dbReference>
<keyword evidence="8" id="KW-0732">Signal</keyword>
<evidence type="ECO:0000256" key="2">
    <source>
        <dbReference type="ARBA" id="ARBA00005992"/>
    </source>
</evidence>
<evidence type="ECO:0000256" key="4">
    <source>
        <dbReference type="ARBA" id="ARBA00022960"/>
    </source>
</evidence>
<dbReference type="PANTHER" id="PTHR36699:SF1">
    <property type="entry name" value="L,D-TRANSPEPTIDASE YAFK-RELATED"/>
    <property type="match status" value="1"/>
</dbReference>
<keyword evidence="5 7" id="KW-0573">Peptidoglycan synthesis</keyword>
<dbReference type="EMBL" id="DXAQ01000141">
    <property type="protein sequence ID" value="HIZ90159.1"/>
    <property type="molecule type" value="Genomic_DNA"/>
</dbReference>
<evidence type="ECO:0000256" key="7">
    <source>
        <dbReference type="PROSITE-ProRule" id="PRU01373"/>
    </source>
</evidence>
<dbReference type="PROSITE" id="PS52029">
    <property type="entry name" value="LD_TPASE"/>
    <property type="match status" value="1"/>
</dbReference>
<dbReference type="Pfam" id="PF03734">
    <property type="entry name" value="YkuD"/>
    <property type="match status" value="1"/>
</dbReference>
<feature type="signal peptide" evidence="8">
    <location>
        <begin position="1"/>
        <end position="19"/>
    </location>
</feature>
<dbReference type="GO" id="GO:0008360">
    <property type="term" value="P:regulation of cell shape"/>
    <property type="evidence" value="ECO:0007669"/>
    <property type="project" value="UniProtKB-UniRule"/>
</dbReference>
<feature type="active site" description="Proton donor/acceptor" evidence="7">
    <location>
        <position position="167"/>
    </location>
</feature>
<reference evidence="10" key="2">
    <citation type="submission" date="2021-04" db="EMBL/GenBank/DDBJ databases">
        <authorList>
            <person name="Gilroy R."/>
        </authorList>
    </citation>
    <scope>NUCLEOTIDE SEQUENCE</scope>
    <source>
        <strain evidence="10">ChiW4-1371</strain>
    </source>
</reference>
<dbReference type="InterPro" id="IPR056203">
    <property type="entry name" value="Cds6_C"/>
</dbReference>
<evidence type="ECO:0000256" key="5">
    <source>
        <dbReference type="ARBA" id="ARBA00022984"/>
    </source>
</evidence>
<evidence type="ECO:0000256" key="8">
    <source>
        <dbReference type="SAM" id="SignalP"/>
    </source>
</evidence>